<keyword evidence="2" id="KW-1185">Reference proteome</keyword>
<reference evidence="1 2" key="1">
    <citation type="submission" date="2015-07" db="EMBL/GenBank/DDBJ databases">
        <title>The genome of Pseudoloma neurophilia, a relevant intracellular parasite of the zebrafish.</title>
        <authorList>
            <person name="Ndikumana S."/>
            <person name="Pelin A."/>
            <person name="Sanders J."/>
            <person name="Corradi N."/>
        </authorList>
    </citation>
    <scope>NUCLEOTIDE SEQUENCE [LARGE SCALE GENOMIC DNA]</scope>
    <source>
        <strain evidence="1 2">MK1</strain>
    </source>
</reference>
<dbReference type="Proteomes" id="UP000051530">
    <property type="component" value="Unassembled WGS sequence"/>
</dbReference>
<feature type="non-terminal residue" evidence="1">
    <location>
        <position position="1"/>
    </location>
</feature>
<protein>
    <submittedName>
        <fullName evidence="1">Uncharacterized protein</fullName>
    </submittedName>
</protein>
<comment type="caution">
    <text evidence="1">The sequence shown here is derived from an EMBL/GenBank/DDBJ whole genome shotgun (WGS) entry which is preliminary data.</text>
</comment>
<accession>A0A0R0LUN3</accession>
<evidence type="ECO:0000313" key="1">
    <source>
        <dbReference type="EMBL" id="KRH93129.1"/>
    </source>
</evidence>
<dbReference type="VEuPathDB" id="MicrosporidiaDB:M153_14540002798"/>
<evidence type="ECO:0000313" key="2">
    <source>
        <dbReference type="Proteomes" id="UP000051530"/>
    </source>
</evidence>
<proteinExistence type="predicted"/>
<dbReference type="EMBL" id="LGUB01000478">
    <property type="protein sequence ID" value="KRH93129.1"/>
    <property type="molecule type" value="Genomic_DNA"/>
</dbReference>
<organism evidence="1 2">
    <name type="scientific">Pseudoloma neurophilia</name>
    <dbReference type="NCBI Taxonomy" id="146866"/>
    <lineage>
        <taxon>Eukaryota</taxon>
        <taxon>Fungi</taxon>
        <taxon>Fungi incertae sedis</taxon>
        <taxon>Microsporidia</taxon>
        <taxon>Pseudoloma</taxon>
    </lineage>
</organism>
<name>A0A0R0LUN3_9MICR</name>
<dbReference type="AlphaFoldDB" id="A0A0R0LUN3"/>
<gene>
    <name evidence="1" type="ORF">M153_14540002798</name>
</gene>
<sequence>SIYSWNYLSTIFLLSNYQYFLSKQKFSQKNKKIFPRFDHIVGQNLAHRLLINYVIEDVHLKDHISKR</sequence>